<accession>B6QH59</accession>
<dbReference type="PhylomeDB" id="B6QH59"/>
<dbReference type="EMBL" id="DS995902">
    <property type="protein sequence ID" value="EEA22704.1"/>
    <property type="molecule type" value="Genomic_DNA"/>
</dbReference>
<sequence length="246" mass="26947">MPENYGQYQQSIYSNGMFSGGRQVITTDPRQLEEQARNVMSLRSFSYIAGGAGEKATMDSNRLAFRQWKLISKMLKSTEVDTSIELFGEKYPHPILMAPVGVQALAHRDKETGLAQACAEVDVPYILSTASGSSFEDVAASCGDGAKWYQLYWPIDNDITVSLLKRAKANGYKALVVTLDTWTLAWRPADLDTGYLPFLAGIGTEFGLTDPVFRAKFEAETGSKVEGEPLGAARAWLQGIFGANHS</sequence>
<gene>
    <name evidence="4" type="ORF">PMAA_093230</name>
</gene>
<evidence type="ECO:0000313" key="5">
    <source>
        <dbReference type="Proteomes" id="UP000001294"/>
    </source>
</evidence>
<protein>
    <submittedName>
        <fullName evidence="4">FMN dependent dehydrogenase, putative</fullName>
    </submittedName>
</protein>
<dbReference type="InterPro" id="IPR000262">
    <property type="entry name" value="FMN-dep_DH"/>
</dbReference>
<dbReference type="Gene3D" id="3.20.20.70">
    <property type="entry name" value="Aldolase class I"/>
    <property type="match status" value="1"/>
</dbReference>
<dbReference type="VEuPathDB" id="FungiDB:PMAA_093230"/>
<keyword evidence="5" id="KW-1185">Reference proteome</keyword>
<dbReference type="Proteomes" id="UP000001294">
    <property type="component" value="Unassembled WGS sequence"/>
</dbReference>
<dbReference type="SUPFAM" id="SSF51395">
    <property type="entry name" value="FMN-linked oxidoreductases"/>
    <property type="match status" value="1"/>
</dbReference>
<name>B6QH59_TALMQ</name>
<feature type="domain" description="FMN hydroxy acid dehydrogenase" evidence="3">
    <location>
        <begin position="21"/>
        <end position="246"/>
    </location>
</feature>
<proteinExistence type="predicted"/>
<dbReference type="AlphaFoldDB" id="B6QH59"/>
<dbReference type="InterPro" id="IPR013785">
    <property type="entry name" value="Aldolase_TIM"/>
</dbReference>
<evidence type="ECO:0000256" key="2">
    <source>
        <dbReference type="ARBA" id="ARBA00023002"/>
    </source>
</evidence>
<evidence type="ECO:0000256" key="1">
    <source>
        <dbReference type="ARBA" id="ARBA00001917"/>
    </source>
</evidence>
<dbReference type="PROSITE" id="PS51349">
    <property type="entry name" value="FMN_HYDROXY_ACID_DH_2"/>
    <property type="match status" value="1"/>
</dbReference>
<evidence type="ECO:0000259" key="3">
    <source>
        <dbReference type="PROSITE" id="PS51349"/>
    </source>
</evidence>
<dbReference type="HOGENOM" id="CLU_020639_2_0_1"/>
<dbReference type="STRING" id="441960.B6QH59"/>
<dbReference type="Pfam" id="PF01070">
    <property type="entry name" value="FMN_dh"/>
    <property type="match status" value="1"/>
</dbReference>
<dbReference type="GO" id="GO:0016491">
    <property type="term" value="F:oxidoreductase activity"/>
    <property type="evidence" value="ECO:0007669"/>
    <property type="project" value="UniProtKB-KW"/>
</dbReference>
<reference evidence="5" key="1">
    <citation type="journal article" date="2015" name="Genome Announc.">
        <title>Genome sequence of the AIDS-associated pathogen Penicillium marneffei (ATCC18224) and its near taxonomic relative Talaromyces stipitatus (ATCC10500).</title>
        <authorList>
            <person name="Nierman W.C."/>
            <person name="Fedorova-Abrams N.D."/>
            <person name="Andrianopoulos A."/>
        </authorList>
    </citation>
    <scope>NUCLEOTIDE SEQUENCE [LARGE SCALE GENOMIC DNA]</scope>
    <source>
        <strain evidence="5">ATCC 18224 / CBS 334.59 / QM 7333</strain>
    </source>
</reference>
<keyword evidence="2" id="KW-0560">Oxidoreductase</keyword>
<organism evidence="4 5">
    <name type="scientific">Talaromyces marneffei (strain ATCC 18224 / CBS 334.59 / QM 7333)</name>
    <name type="common">Penicillium marneffei</name>
    <dbReference type="NCBI Taxonomy" id="441960"/>
    <lineage>
        <taxon>Eukaryota</taxon>
        <taxon>Fungi</taxon>
        <taxon>Dikarya</taxon>
        <taxon>Ascomycota</taxon>
        <taxon>Pezizomycotina</taxon>
        <taxon>Eurotiomycetes</taxon>
        <taxon>Eurotiomycetidae</taxon>
        <taxon>Eurotiales</taxon>
        <taxon>Trichocomaceae</taxon>
        <taxon>Talaromyces</taxon>
        <taxon>Talaromyces sect. Talaromyces</taxon>
    </lineage>
</organism>
<dbReference type="OrthoDB" id="25826at2759"/>
<evidence type="ECO:0000313" key="4">
    <source>
        <dbReference type="EMBL" id="EEA22704.1"/>
    </source>
</evidence>
<comment type="cofactor">
    <cofactor evidence="1">
        <name>FMN</name>
        <dbReference type="ChEBI" id="CHEBI:58210"/>
    </cofactor>
</comment>
<dbReference type="PANTHER" id="PTHR10578">
    <property type="entry name" value="S -2-HYDROXY-ACID OXIDASE-RELATED"/>
    <property type="match status" value="1"/>
</dbReference>
<dbReference type="PANTHER" id="PTHR10578:SF86">
    <property type="entry name" value="DEPENDENT DEHYDROGENASE, PUTATIVE (AFU_ORTHOLOGUE AFUA_6G02720)-RELATED"/>
    <property type="match status" value="1"/>
</dbReference>
<dbReference type="InterPro" id="IPR037396">
    <property type="entry name" value="FMN_HAD"/>
</dbReference>